<gene>
    <name evidence="2" type="ORF">BJY28_000530</name>
</gene>
<evidence type="ECO:0000313" key="2">
    <source>
        <dbReference type="EMBL" id="NYG36061.1"/>
    </source>
</evidence>
<dbReference type="AlphaFoldDB" id="A0A852XC35"/>
<reference evidence="2 3" key="1">
    <citation type="submission" date="2020-07" db="EMBL/GenBank/DDBJ databases">
        <title>Sequencing the genomes of 1000 actinobacteria strains.</title>
        <authorList>
            <person name="Klenk H.-P."/>
        </authorList>
    </citation>
    <scope>NUCLEOTIDE SEQUENCE [LARGE SCALE GENOMIC DNA]</scope>
    <source>
        <strain evidence="2 3">DSM 24723</strain>
    </source>
</reference>
<dbReference type="EMBL" id="JACBZX010000001">
    <property type="protein sequence ID" value="NYG36061.1"/>
    <property type="molecule type" value="Genomic_DNA"/>
</dbReference>
<accession>A0A852XC35</accession>
<sequence>MQQSRGVIHDLSIRVINAATSELLRHRILDPDRDYQPTTTPTHPPTHE</sequence>
<dbReference type="Proteomes" id="UP000592181">
    <property type="component" value="Unassembled WGS sequence"/>
</dbReference>
<organism evidence="2 3">
    <name type="scientific">Janibacter alkaliphilus</name>
    <dbReference type="NCBI Taxonomy" id="1069963"/>
    <lineage>
        <taxon>Bacteria</taxon>
        <taxon>Bacillati</taxon>
        <taxon>Actinomycetota</taxon>
        <taxon>Actinomycetes</taxon>
        <taxon>Micrococcales</taxon>
        <taxon>Intrasporangiaceae</taxon>
        <taxon>Janibacter</taxon>
    </lineage>
</organism>
<comment type="caution">
    <text evidence="2">The sequence shown here is derived from an EMBL/GenBank/DDBJ whole genome shotgun (WGS) entry which is preliminary data.</text>
</comment>
<name>A0A852XC35_9MICO</name>
<protein>
    <submittedName>
        <fullName evidence="2">Uncharacterized protein</fullName>
    </submittedName>
</protein>
<proteinExistence type="predicted"/>
<keyword evidence="3" id="KW-1185">Reference proteome</keyword>
<feature type="region of interest" description="Disordered" evidence="1">
    <location>
        <begin position="28"/>
        <end position="48"/>
    </location>
</feature>
<evidence type="ECO:0000256" key="1">
    <source>
        <dbReference type="SAM" id="MobiDB-lite"/>
    </source>
</evidence>
<evidence type="ECO:0000313" key="3">
    <source>
        <dbReference type="Proteomes" id="UP000592181"/>
    </source>
</evidence>